<dbReference type="InterPro" id="IPR002110">
    <property type="entry name" value="Ankyrin_rpt"/>
</dbReference>
<keyword evidence="2" id="KW-0040">ANK repeat</keyword>
<organism evidence="4 5">
    <name type="scientific">Apiosordaria backusii</name>
    <dbReference type="NCBI Taxonomy" id="314023"/>
    <lineage>
        <taxon>Eukaryota</taxon>
        <taxon>Fungi</taxon>
        <taxon>Dikarya</taxon>
        <taxon>Ascomycota</taxon>
        <taxon>Pezizomycotina</taxon>
        <taxon>Sordariomycetes</taxon>
        <taxon>Sordariomycetidae</taxon>
        <taxon>Sordariales</taxon>
        <taxon>Lasiosphaeriaceae</taxon>
        <taxon>Apiosordaria</taxon>
    </lineage>
</organism>
<dbReference type="SMART" id="SM00248">
    <property type="entry name" value="ANK"/>
    <property type="match status" value="5"/>
</dbReference>
<keyword evidence="5" id="KW-1185">Reference proteome</keyword>
<dbReference type="CDD" id="cd00067">
    <property type="entry name" value="GAL4"/>
    <property type="match status" value="1"/>
</dbReference>
<comment type="caution">
    <text evidence="4">The sequence shown here is derived from an EMBL/GenBank/DDBJ whole genome shotgun (WGS) entry which is preliminary data.</text>
</comment>
<dbReference type="GO" id="GO:0008270">
    <property type="term" value="F:zinc ion binding"/>
    <property type="evidence" value="ECO:0007669"/>
    <property type="project" value="InterPro"/>
</dbReference>
<dbReference type="InterPro" id="IPR036770">
    <property type="entry name" value="Ankyrin_rpt-contain_sf"/>
</dbReference>
<dbReference type="PROSITE" id="PS50088">
    <property type="entry name" value="ANK_REPEAT"/>
    <property type="match status" value="3"/>
</dbReference>
<evidence type="ECO:0000313" key="5">
    <source>
        <dbReference type="Proteomes" id="UP001172159"/>
    </source>
</evidence>
<dbReference type="PROSITE" id="PS50297">
    <property type="entry name" value="ANK_REP_REGION"/>
    <property type="match status" value="3"/>
</dbReference>
<dbReference type="PANTHER" id="PTHR24184">
    <property type="entry name" value="SI:CH211-189E2.2"/>
    <property type="match status" value="1"/>
</dbReference>
<evidence type="ECO:0000256" key="1">
    <source>
        <dbReference type="ARBA" id="ARBA00023242"/>
    </source>
</evidence>
<keyword evidence="1" id="KW-0539">Nucleus</keyword>
<evidence type="ECO:0000313" key="4">
    <source>
        <dbReference type="EMBL" id="KAK0744901.1"/>
    </source>
</evidence>
<gene>
    <name evidence="4" type="ORF">B0T21DRAFT_280596</name>
</gene>
<dbReference type="PANTHER" id="PTHR24184:SF11">
    <property type="entry name" value="ANKYRIN REPEAT AND SOCS BOX CONTAINING 3"/>
    <property type="match status" value="1"/>
</dbReference>
<sequence length="637" mass="71851">MAAPKVQHQSSNSLVAGSSRGKLDLVKCDFCRRDKQKCEPQPRHWPQKCVRCVEKRFRCSPSTRKQRNTAKRRFLLSSDTDMQTSVNAEAPLLRSDKHSNAVSFLKMLKRLVVKLDRWRKESVDVFHCPGDTDEAKLSHMAAAFRGAVQTLCHTLLGYVTARMTVLSTRKDERAASEASTLRMLACNIIERPHTGYSDEDYTLVNHSNDSVLNTTIESMVLNHEIGAALLLEDEYLAKRISTSHNDDPPNDFMVFIHRFRKFCPVIKQLWDSRLAPAVHGDPASSMIDIFVKASIIDSNSPWIRKLVTKDSFWSLQDCLGYSILHGILEELGRGSFSLLPEEANHLFSNIGTHCVQHNRRDIYGRSVLHIATQYNVPVAVQALLQSGVSPDDCTYTGSLPLHYAAALGHVEICETLLMRTKKLTCLDQHHRTPLDYALRVGNRDIVRLFLDHGGENIMHDGVLMAGVKWSGRSGTIYEEVLNWYRRNTPPCYSDPILRAMHYRDQSGDTAIHIAVRLGNLEAVKHLAEGSKTLLCGISAEPLINCMNAQGETALCLAVKKGPDENWVPMIKTLLCVYQINTSIPDIHSKTPLDYARSHSKFLGDVGFDVWRMLKHHPYEPLMSIEGDVRTWMLETTT</sequence>
<reference evidence="4" key="1">
    <citation type="submission" date="2023-06" db="EMBL/GenBank/DDBJ databases">
        <title>Genome-scale phylogeny and comparative genomics of the fungal order Sordariales.</title>
        <authorList>
            <consortium name="Lawrence Berkeley National Laboratory"/>
            <person name="Hensen N."/>
            <person name="Bonometti L."/>
            <person name="Westerberg I."/>
            <person name="Brannstrom I.O."/>
            <person name="Guillou S."/>
            <person name="Cros-Aarteil S."/>
            <person name="Calhoun S."/>
            <person name="Haridas S."/>
            <person name="Kuo A."/>
            <person name="Mondo S."/>
            <person name="Pangilinan J."/>
            <person name="Riley R."/>
            <person name="Labutti K."/>
            <person name="Andreopoulos B."/>
            <person name="Lipzen A."/>
            <person name="Chen C."/>
            <person name="Yanf M."/>
            <person name="Daum C."/>
            <person name="Ng V."/>
            <person name="Clum A."/>
            <person name="Steindorff A."/>
            <person name="Ohm R."/>
            <person name="Martin F."/>
            <person name="Silar P."/>
            <person name="Natvig D."/>
            <person name="Lalanne C."/>
            <person name="Gautier V."/>
            <person name="Ament-Velasquez S.L."/>
            <person name="Kruys A."/>
            <person name="Hutchinson M.I."/>
            <person name="Powell A.J."/>
            <person name="Barry K."/>
            <person name="Miller A.N."/>
            <person name="Grigoriev I.V."/>
            <person name="Debuchy R."/>
            <person name="Gladieux P."/>
            <person name="Thoren M.H."/>
            <person name="Johannesson H."/>
        </authorList>
    </citation>
    <scope>NUCLEOTIDE SEQUENCE</scope>
    <source>
        <strain evidence="4">CBS 540.89</strain>
    </source>
</reference>
<dbReference type="InterPro" id="IPR001138">
    <property type="entry name" value="Zn2Cys6_DnaBD"/>
</dbReference>
<feature type="domain" description="Zn(2)-C6 fungal-type" evidence="3">
    <location>
        <begin position="27"/>
        <end position="60"/>
    </location>
</feature>
<dbReference type="Pfam" id="PF00023">
    <property type="entry name" value="Ank"/>
    <property type="match status" value="1"/>
</dbReference>
<protein>
    <submittedName>
        <fullName evidence="4">Ankyrin repeat-containing domain protein</fullName>
    </submittedName>
</protein>
<dbReference type="Gene3D" id="1.25.40.20">
    <property type="entry name" value="Ankyrin repeat-containing domain"/>
    <property type="match status" value="2"/>
</dbReference>
<proteinExistence type="predicted"/>
<accession>A0AA40K3T9</accession>
<dbReference type="GO" id="GO:0000981">
    <property type="term" value="F:DNA-binding transcription factor activity, RNA polymerase II-specific"/>
    <property type="evidence" value="ECO:0007669"/>
    <property type="project" value="InterPro"/>
</dbReference>
<evidence type="ECO:0000256" key="2">
    <source>
        <dbReference type="PROSITE-ProRule" id="PRU00023"/>
    </source>
</evidence>
<dbReference type="Pfam" id="PF12796">
    <property type="entry name" value="Ank_2"/>
    <property type="match status" value="1"/>
</dbReference>
<dbReference type="AlphaFoldDB" id="A0AA40K3T9"/>
<dbReference type="Proteomes" id="UP001172159">
    <property type="component" value="Unassembled WGS sequence"/>
</dbReference>
<evidence type="ECO:0000259" key="3">
    <source>
        <dbReference type="PROSITE" id="PS50048"/>
    </source>
</evidence>
<feature type="repeat" description="ANK" evidence="2">
    <location>
        <begin position="396"/>
        <end position="428"/>
    </location>
</feature>
<feature type="repeat" description="ANK" evidence="2">
    <location>
        <begin position="506"/>
        <end position="528"/>
    </location>
</feature>
<dbReference type="PROSITE" id="PS50048">
    <property type="entry name" value="ZN2_CY6_FUNGAL_2"/>
    <property type="match status" value="1"/>
</dbReference>
<feature type="repeat" description="ANK" evidence="2">
    <location>
        <begin position="429"/>
        <end position="461"/>
    </location>
</feature>
<name>A0AA40K3T9_9PEZI</name>
<dbReference type="SUPFAM" id="SSF48403">
    <property type="entry name" value="Ankyrin repeat"/>
    <property type="match status" value="1"/>
</dbReference>
<dbReference type="EMBL" id="JAUKTV010000002">
    <property type="protein sequence ID" value="KAK0744901.1"/>
    <property type="molecule type" value="Genomic_DNA"/>
</dbReference>